<proteinExistence type="predicted"/>
<protein>
    <submittedName>
        <fullName evidence="2">Uncharacterized protein</fullName>
    </submittedName>
</protein>
<name>A0A4R5V5N2_9BACT</name>
<keyword evidence="3" id="KW-1185">Reference proteome</keyword>
<dbReference type="SUPFAM" id="SSF51445">
    <property type="entry name" value="(Trans)glycosidases"/>
    <property type="match status" value="1"/>
</dbReference>
<accession>A0A4R5V5N2</accession>
<feature type="signal peptide" evidence="1">
    <location>
        <begin position="1"/>
        <end position="23"/>
    </location>
</feature>
<feature type="chain" id="PRO_5020425992" evidence="1">
    <location>
        <begin position="24"/>
        <end position="811"/>
    </location>
</feature>
<dbReference type="InterPro" id="IPR017853">
    <property type="entry name" value="GH"/>
</dbReference>
<dbReference type="EMBL" id="SMUW01000029">
    <property type="protein sequence ID" value="TDK47260.1"/>
    <property type="molecule type" value="Genomic_DNA"/>
</dbReference>
<dbReference type="PROSITE" id="PS51257">
    <property type="entry name" value="PROKAR_LIPOPROTEIN"/>
    <property type="match status" value="1"/>
</dbReference>
<keyword evidence="1" id="KW-0732">Signal</keyword>
<gene>
    <name evidence="2" type="ORF">E1898_05175</name>
</gene>
<reference evidence="2 3" key="1">
    <citation type="submission" date="2019-03" db="EMBL/GenBank/DDBJ databases">
        <title>Algoriphagus aquimaris sp. nov., isolated form marine sediment in Pohang, Korea.</title>
        <authorList>
            <person name="Kim J."/>
            <person name="Yoon S.-H."/>
            <person name="Lee S.-S."/>
        </authorList>
    </citation>
    <scope>NUCLEOTIDE SEQUENCE [LARGE SCALE GENOMIC DNA]</scope>
    <source>
        <strain evidence="2 3">F21</strain>
    </source>
</reference>
<dbReference type="AlphaFoldDB" id="A0A4R5V5N2"/>
<sequence>MSARFLIILFISLLLLAACNEQANTIRLNSENLIIEIGPKGELSGIISPISQKEYLPEGQNFSLIRLKTGDGIIFPRAVKKENQQLTFEFESDLQVIIQVEEKKSHITFEVVKANRIDQIEWLSWGPIPTTINQTIGETIGVVRSEDFAIGIQALNPKTLGGYPWQENDATPEIDIFEQDDFSDLDEKGKRMVLYRVEAAKPEDFGSTLQAYTRNRQKERVVPNLNHERFLSPTFEDGGIIGSKIALFGSPKEQTLETIGKIELAESLPHPMIDGEWGKTSKSASSAYLIYNFSEKTIEKAIALVKKAGLNYLYHDGPFKNWGHFELDPKSFPNGWDGLRASVEKAEKEGVHVGVHTLSNFITTNDPYITPIPDDRLGIVGYTELATSIDENQTEIPIESPDFFNQYQNNNLKTVKIGKELIRYGSVTDSAPWKLIDCERGAWGTEKASHMKRDQVSKLADHAYKVFLTNPELSIEVAERLAELYNYTGLRQISFDGLEGNRSTGMGNYGEILFTTTWWNNLSEEIKSHLITDASRTTHYFWHIYSRMNWGEPWYAGFRESQTEYRLKNQAYFQRNLMPGMLGWFSMRSNTTVEDIEWMLARSAAFDAGYAFVVREEALQVNGQVDQIFQQIGDWEKLRMADAFSEDQKERMKDINNEFHLEPTGENSWNLHQVFVSRFTHEKKVRQPGEPLYTEFSFSNPTETTKFHFILTAEDATIQSIQLEINNRSEISLPVTLEKGHSLRYEGSDEVHWLDENLIKVKSFPIDSSKLQIRPGEQKLSLDCEFKNPEERPALKAEIRIVGKAEPIILQ</sequence>
<organism evidence="2 3">
    <name type="scientific">Algoriphagus formosus</name>
    <dbReference type="NCBI Taxonomy" id="2007308"/>
    <lineage>
        <taxon>Bacteria</taxon>
        <taxon>Pseudomonadati</taxon>
        <taxon>Bacteroidota</taxon>
        <taxon>Cytophagia</taxon>
        <taxon>Cytophagales</taxon>
        <taxon>Cyclobacteriaceae</taxon>
        <taxon>Algoriphagus</taxon>
    </lineage>
</organism>
<comment type="caution">
    <text evidence="2">The sequence shown here is derived from an EMBL/GenBank/DDBJ whole genome shotgun (WGS) entry which is preliminary data.</text>
</comment>
<dbReference type="RefSeq" id="WP_133390094.1">
    <property type="nucleotide sequence ID" value="NZ_SMUW01000029.1"/>
</dbReference>
<evidence type="ECO:0000313" key="2">
    <source>
        <dbReference type="EMBL" id="TDK47260.1"/>
    </source>
</evidence>
<dbReference type="Proteomes" id="UP000295438">
    <property type="component" value="Unassembled WGS sequence"/>
</dbReference>
<evidence type="ECO:0000313" key="3">
    <source>
        <dbReference type="Proteomes" id="UP000295438"/>
    </source>
</evidence>
<evidence type="ECO:0000256" key="1">
    <source>
        <dbReference type="SAM" id="SignalP"/>
    </source>
</evidence>